<evidence type="ECO:0000256" key="2">
    <source>
        <dbReference type="SAM" id="Phobius"/>
    </source>
</evidence>
<feature type="region of interest" description="Disordered" evidence="1">
    <location>
        <begin position="424"/>
        <end position="508"/>
    </location>
</feature>
<accession>A0A6I2GHI6</accession>
<organism evidence="5 6">
    <name type="scientific">Fundicoccus ignavus</name>
    <dbReference type="NCBI Taxonomy" id="2664442"/>
    <lineage>
        <taxon>Bacteria</taxon>
        <taxon>Bacillati</taxon>
        <taxon>Bacillota</taxon>
        <taxon>Bacilli</taxon>
        <taxon>Lactobacillales</taxon>
        <taxon>Aerococcaceae</taxon>
        <taxon>Fundicoccus</taxon>
    </lineage>
</organism>
<dbReference type="AlphaFoldDB" id="A0A6I2GHI6"/>
<feature type="compositionally biased region" description="Low complexity" evidence="1">
    <location>
        <begin position="487"/>
        <end position="508"/>
    </location>
</feature>
<dbReference type="EMBL" id="WJQR01000001">
    <property type="protein sequence ID" value="MRI80469.1"/>
    <property type="molecule type" value="Genomic_DNA"/>
</dbReference>
<proteinExistence type="predicted"/>
<evidence type="ECO:0000256" key="1">
    <source>
        <dbReference type="SAM" id="MobiDB-lite"/>
    </source>
</evidence>
<feature type="transmembrane region" description="Helical" evidence="2">
    <location>
        <begin position="515"/>
        <end position="535"/>
    </location>
</feature>
<dbReference type="RefSeq" id="WP_153861026.1">
    <property type="nucleotide sequence ID" value="NZ_WJQR01000001.1"/>
</dbReference>
<protein>
    <recommendedName>
        <fullName evidence="8">LPXTG cell wall anchor domain-containing protein</fullName>
    </recommendedName>
</protein>
<keyword evidence="6" id="KW-1185">Reference proteome</keyword>
<evidence type="ECO:0008006" key="8">
    <source>
        <dbReference type="Google" id="ProtNLM"/>
    </source>
</evidence>
<evidence type="ECO:0000313" key="4">
    <source>
        <dbReference type="EMBL" id="MRI80469.1"/>
    </source>
</evidence>
<dbReference type="EMBL" id="WJQS01000002">
    <property type="protein sequence ID" value="MRI84719.1"/>
    <property type="molecule type" value="Genomic_DNA"/>
</dbReference>
<comment type="caution">
    <text evidence="5">The sequence shown here is derived from an EMBL/GenBank/DDBJ whole genome shotgun (WGS) entry which is preliminary data.</text>
</comment>
<keyword evidence="3" id="KW-0732">Signal</keyword>
<keyword evidence="2" id="KW-0812">Transmembrane</keyword>
<name>A0A6I2GHI6_9LACT</name>
<dbReference type="Proteomes" id="UP000469870">
    <property type="component" value="Unassembled WGS sequence"/>
</dbReference>
<evidence type="ECO:0000256" key="3">
    <source>
        <dbReference type="SAM" id="SignalP"/>
    </source>
</evidence>
<feature type="compositionally biased region" description="Polar residues" evidence="1">
    <location>
        <begin position="470"/>
        <end position="481"/>
    </location>
</feature>
<evidence type="ECO:0000313" key="6">
    <source>
        <dbReference type="Proteomes" id="UP000430975"/>
    </source>
</evidence>
<sequence>MKNTKKISLVTIISLSLFCSPVAEAETTSLEASEPFIVTQSINTELIDADSCISLIRSLSTAADTSSLESQTILADIESLQAEMNYANQTYQRLNQEIALLEAGEEDSLNYAQSQLAVVIELIYEDYLATDPAFVLLNNEEQMNIISQHDVIIEWQDYILQLQQLINQKVIERDNQENYYYQLVYQIENQTRLLEEEKSNQAQLNQCLLYPYSTTYLDSSNILLNSNNDSLESYLMEVDLILQKIVPSNYRKVSFHDIYRLFELPKDDETSIEFLSNKENIYVDEYGLAQYAYAKELSLYDLEVLGNYAKRDYLKLEDLVSFQESYQSALALKEAQFAYFFQINQESFLTLSDQLANYLNSQNLISQEVIKQIQTLHNRHQIKFVYFNDVTQTWSANKTGFSGYYEIYNNLSLLDNIPIDTITGNPAETDNFDEDKDHSSESQNGNGDLLDETPEQPVDNTDALDYLKDQLTNNSGSPSKVKTSDLPSPNELKNSSESSSNSGNTSLSLPNTGEVRFWTILGIVLLMIGLLMLLANQITRRKRREKLDEIELD</sequence>
<dbReference type="Proteomes" id="UP000430975">
    <property type="component" value="Unassembled WGS sequence"/>
</dbReference>
<feature type="signal peptide" evidence="3">
    <location>
        <begin position="1"/>
        <end position="25"/>
    </location>
</feature>
<evidence type="ECO:0000313" key="7">
    <source>
        <dbReference type="Proteomes" id="UP000469870"/>
    </source>
</evidence>
<gene>
    <name evidence="5" type="ORF">GIY09_02250</name>
    <name evidence="4" type="ORF">GIY11_00285</name>
</gene>
<feature type="chain" id="PRO_5036176846" description="LPXTG cell wall anchor domain-containing protein" evidence="3">
    <location>
        <begin position="26"/>
        <end position="553"/>
    </location>
</feature>
<reference evidence="6 7" key="1">
    <citation type="submission" date="2019-11" db="EMBL/GenBank/DDBJ databases">
        <title>Characterisation of Fundicoccus ignavus gen. nov. sp. nov., a novel genus of the family Aerococcaceae isolated from bulk tank milk.</title>
        <authorList>
            <person name="Siebert A."/>
            <person name="Huptas C."/>
            <person name="Wenning M."/>
            <person name="Scherer S."/>
            <person name="Doll E.V."/>
        </authorList>
    </citation>
    <scope>NUCLEOTIDE SEQUENCE [LARGE SCALE GENOMIC DNA]</scope>
    <source>
        <strain evidence="4 7">DSM 109653</strain>
        <strain evidence="5 6">WS4759</strain>
    </source>
</reference>
<evidence type="ECO:0000313" key="5">
    <source>
        <dbReference type="EMBL" id="MRI84719.1"/>
    </source>
</evidence>
<keyword evidence="2" id="KW-0472">Membrane</keyword>
<keyword evidence="2" id="KW-1133">Transmembrane helix</keyword>